<evidence type="ECO:0000256" key="6">
    <source>
        <dbReference type="ARBA" id="ARBA00023145"/>
    </source>
</evidence>
<protein>
    <submittedName>
        <fullName evidence="10">Adenosylmethionine decarboxylase</fullName>
        <ecNumber evidence="10">4.1.1.50</ecNumber>
    </submittedName>
</protein>
<dbReference type="InterPro" id="IPR017716">
    <property type="entry name" value="S-AdoMet_deCOase_pro-enz"/>
</dbReference>
<dbReference type="PANTHER" id="PTHR33866">
    <property type="entry name" value="S-ADENOSYLMETHIONINE DECARBOXYLASE PROENZYME"/>
    <property type="match status" value="1"/>
</dbReference>
<dbReference type="GO" id="GO:0004014">
    <property type="term" value="F:adenosylmethionine decarboxylase activity"/>
    <property type="evidence" value="ECO:0007669"/>
    <property type="project" value="UniProtKB-EC"/>
</dbReference>
<accession>A0ABW4EIL3</accession>
<dbReference type="Pfam" id="PF02675">
    <property type="entry name" value="AdoMet_dc"/>
    <property type="match status" value="1"/>
</dbReference>
<evidence type="ECO:0000256" key="5">
    <source>
        <dbReference type="ARBA" id="ARBA00023115"/>
    </source>
</evidence>
<keyword evidence="7 10" id="KW-0456">Lyase</keyword>
<dbReference type="RefSeq" id="WP_379915770.1">
    <property type="nucleotide sequence ID" value="NZ_JBHUDD010000058.1"/>
</dbReference>
<dbReference type="PANTHER" id="PTHR33866:SF2">
    <property type="entry name" value="S-ADENOSYLMETHIONINE DECARBOXYLASE PROENZYME"/>
    <property type="match status" value="1"/>
</dbReference>
<evidence type="ECO:0000256" key="2">
    <source>
        <dbReference type="ARBA" id="ARBA00022793"/>
    </source>
</evidence>
<evidence type="ECO:0000256" key="8">
    <source>
        <dbReference type="ARBA" id="ARBA00023270"/>
    </source>
</evidence>
<name>A0ABW4EIL3_9RHOB</name>
<evidence type="ECO:0000256" key="1">
    <source>
        <dbReference type="ARBA" id="ARBA00001928"/>
    </source>
</evidence>
<keyword evidence="2" id="KW-0210">Decarboxylase</keyword>
<evidence type="ECO:0000256" key="3">
    <source>
        <dbReference type="ARBA" id="ARBA00022813"/>
    </source>
</evidence>
<dbReference type="Gene3D" id="3.60.90.10">
    <property type="entry name" value="S-adenosylmethionine decarboxylase"/>
    <property type="match status" value="1"/>
</dbReference>
<dbReference type="NCBIfam" id="TIGR03330">
    <property type="entry name" value="SAM_DCase_Bsu"/>
    <property type="match status" value="1"/>
</dbReference>
<evidence type="ECO:0000313" key="11">
    <source>
        <dbReference type="Proteomes" id="UP001597186"/>
    </source>
</evidence>
<gene>
    <name evidence="10" type="primary">speD</name>
    <name evidence="10" type="ORF">ACFTOW_11490</name>
</gene>
<sequence length="139" mass="15275">MTAIQTAPIATETFGVHLMLDIYDAEPARLADSDGLDRLLTDLIAALRMHPIHETVVVEVGPKNRKDPGGLSAFVMIAESHISIHTFPRRRFASMDIYTCQSDIDSTLALTMISSGFGSANIDCFRQPRGIRYPARDVA</sequence>
<keyword evidence="9" id="KW-0670">Pyruvate</keyword>
<keyword evidence="11" id="KW-1185">Reference proteome</keyword>
<keyword evidence="6" id="KW-0865">Zymogen</keyword>
<evidence type="ECO:0000313" key="10">
    <source>
        <dbReference type="EMBL" id="MFD1510024.1"/>
    </source>
</evidence>
<comment type="cofactor">
    <cofactor evidence="1">
        <name>pyruvate</name>
        <dbReference type="ChEBI" id="CHEBI:15361"/>
    </cofactor>
</comment>
<proteinExistence type="predicted"/>
<dbReference type="SUPFAM" id="SSF56276">
    <property type="entry name" value="S-adenosylmethionine decarboxylase"/>
    <property type="match status" value="1"/>
</dbReference>
<keyword evidence="4" id="KW-0745">Spermidine biosynthesis</keyword>
<dbReference type="EC" id="4.1.1.50" evidence="10"/>
<keyword evidence="5" id="KW-0620">Polyamine biosynthesis</keyword>
<dbReference type="InterPro" id="IPR016067">
    <property type="entry name" value="S-AdoMet_deCO2ase_core"/>
</dbReference>
<reference evidence="11" key="1">
    <citation type="journal article" date="2019" name="Int. J. Syst. Evol. Microbiol.">
        <title>The Global Catalogue of Microorganisms (GCM) 10K type strain sequencing project: providing services to taxonomists for standard genome sequencing and annotation.</title>
        <authorList>
            <consortium name="The Broad Institute Genomics Platform"/>
            <consortium name="The Broad Institute Genome Sequencing Center for Infectious Disease"/>
            <person name="Wu L."/>
            <person name="Ma J."/>
        </authorList>
    </citation>
    <scope>NUCLEOTIDE SEQUENCE [LARGE SCALE GENOMIC DNA]</scope>
    <source>
        <strain evidence="11">CGMCC 1.12477</strain>
    </source>
</reference>
<organism evidence="10 11">
    <name type="scientific">Lacimonas salitolerans</name>
    <dbReference type="NCBI Taxonomy" id="1323750"/>
    <lineage>
        <taxon>Bacteria</taxon>
        <taxon>Pseudomonadati</taxon>
        <taxon>Pseudomonadota</taxon>
        <taxon>Alphaproteobacteria</taxon>
        <taxon>Rhodobacterales</taxon>
        <taxon>Paracoccaceae</taxon>
        <taxon>Lacimonas</taxon>
    </lineage>
</organism>
<evidence type="ECO:0000256" key="7">
    <source>
        <dbReference type="ARBA" id="ARBA00023239"/>
    </source>
</evidence>
<evidence type="ECO:0000256" key="4">
    <source>
        <dbReference type="ARBA" id="ARBA00023066"/>
    </source>
</evidence>
<dbReference type="InterPro" id="IPR003826">
    <property type="entry name" value="AdoMetDC_fam_prok"/>
</dbReference>
<keyword evidence="3" id="KW-0068">Autocatalytic cleavage</keyword>
<evidence type="ECO:0000256" key="9">
    <source>
        <dbReference type="ARBA" id="ARBA00023317"/>
    </source>
</evidence>
<dbReference type="EMBL" id="JBHUDD010000058">
    <property type="protein sequence ID" value="MFD1510024.1"/>
    <property type="molecule type" value="Genomic_DNA"/>
</dbReference>
<keyword evidence="8" id="KW-0704">Schiff base</keyword>
<dbReference type="Proteomes" id="UP001597186">
    <property type="component" value="Unassembled WGS sequence"/>
</dbReference>
<comment type="caution">
    <text evidence="10">The sequence shown here is derived from an EMBL/GenBank/DDBJ whole genome shotgun (WGS) entry which is preliminary data.</text>
</comment>